<protein>
    <submittedName>
        <fullName evidence="1">Uncharacterized protein</fullName>
    </submittedName>
</protein>
<proteinExistence type="predicted"/>
<dbReference type="EMBL" id="AJWJ01000299">
    <property type="protein sequence ID" value="KAF2072214.1"/>
    <property type="molecule type" value="Genomic_DNA"/>
</dbReference>
<dbReference type="Proteomes" id="UP000695562">
    <property type="component" value="Unassembled WGS sequence"/>
</dbReference>
<evidence type="ECO:0000313" key="1">
    <source>
        <dbReference type="EMBL" id="KAF2072214.1"/>
    </source>
</evidence>
<organism evidence="1 2">
    <name type="scientific">Polysphondylium violaceum</name>
    <dbReference type="NCBI Taxonomy" id="133409"/>
    <lineage>
        <taxon>Eukaryota</taxon>
        <taxon>Amoebozoa</taxon>
        <taxon>Evosea</taxon>
        <taxon>Eumycetozoa</taxon>
        <taxon>Dictyostelia</taxon>
        <taxon>Dictyosteliales</taxon>
        <taxon>Dictyosteliaceae</taxon>
        <taxon>Polysphondylium</taxon>
    </lineage>
</organism>
<feature type="non-terminal residue" evidence="1">
    <location>
        <position position="1"/>
    </location>
</feature>
<reference evidence="1" key="1">
    <citation type="submission" date="2020-01" db="EMBL/GenBank/DDBJ databases">
        <title>Development of genomics and gene disruption for Polysphondylium violaceum indicates a role for the polyketide synthase stlB in stalk morphogenesis.</title>
        <authorList>
            <person name="Narita B."/>
            <person name="Kawabe Y."/>
            <person name="Kin K."/>
            <person name="Saito T."/>
            <person name="Gibbs R."/>
            <person name="Kuspa A."/>
            <person name="Muzny D."/>
            <person name="Queller D."/>
            <person name="Richards S."/>
            <person name="Strassman J."/>
            <person name="Sucgang R."/>
            <person name="Worley K."/>
            <person name="Schaap P."/>
        </authorList>
    </citation>
    <scope>NUCLEOTIDE SEQUENCE</scope>
    <source>
        <strain evidence="1">QSvi11</strain>
    </source>
</reference>
<dbReference type="AlphaFoldDB" id="A0A8J4PTE8"/>
<name>A0A8J4PTE8_9MYCE</name>
<accession>A0A8J4PTE8</accession>
<evidence type="ECO:0000313" key="2">
    <source>
        <dbReference type="Proteomes" id="UP000695562"/>
    </source>
</evidence>
<keyword evidence="2" id="KW-1185">Reference proteome</keyword>
<sequence length="102" mass="11659">YISKKCSPIELKEQYSSGILRLNLTTTDNEKALSHIRNHLHVAIIEKEETNSIIININKDPEISSFIQLLSVDSEIQTSITDWSISEIELEDAYNSILKKDK</sequence>
<comment type="caution">
    <text evidence="1">The sequence shown here is derived from an EMBL/GenBank/DDBJ whole genome shotgun (WGS) entry which is preliminary data.</text>
</comment>
<gene>
    <name evidence="1" type="ORF">CYY_006459</name>
</gene>